<gene>
    <name evidence="2" type="ORF">Barrevirus42_4</name>
</gene>
<feature type="non-terminal residue" evidence="2">
    <location>
        <position position="1"/>
    </location>
</feature>
<accession>A0A3G4ZR36</accession>
<evidence type="ECO:0000313" key="2">
    <source>
        <dbReference type="EMBL" id="AYV77357.1"/>
    </source>
</evidence>
<keyword evidence="1" id="KW-0472">Membrane</keyword>
<name>A0A3G4ZR36_9VIRU</name>
<keyword evidence="1" id="KW-0812">Transmembrane</keyword>
<keyword evidence="1" id="KW-1133">Transmembrane helix</keyword>
<sequence>IDLKEKSVIKGDSYFTDHCRWLYDMSMLEKIILLRMMMILIQLLIEIRRINF</sequence>
<protein>
    <submittedName>
        <fullName evidence="2">Uncharacterized protein</fullName>
    </submittedName>
</protein>
<proteinExistence type="predicted"/>
<organism evidence="2">
    <name type="scientific">Barrevirus sp</name>
    <dbReference type="NCBI Taxonomy" id="2487763"/>
    <lineage>
        <taxon>Viruses</taxon>
        <taxon>Varidnaviria</taxon>
        <taxon>Bamfordvirae</taxon>
        <taxon>Nucleocytoviricota</taxon>
        <taxon>Megaviricetes</taxon>
        <taxon>Imitervirales</taxon>
        <taxon>Mimiviridae</taxon>
        <taxon>Klosneuvirinae</taxon>
    </lineage>
</organism>
<feature type="transmembrane region" description="Helical" evidence="1">
    <location>
        <begin position="31"/>
        <end position="47"/>
    </location>
</feature>
<evidence type="ECO:0000256" key="1">
    <source>
        <dbReference type="SAM" id="Phobius"/>
    </source>
</evidence>
<dbReference type="EMBL" id="MK072039">
    <property type="protein sequence ID" value="AYV77357.1"/>
    <property type="molecule type" value="Genomic_DNA"/>
</dbReference>
<reference evidence="2" key="1">
    <citation type="submission" date="2018-10" db="EMBL/GenBank/DDBJ databases">
        <title>Hidden diversity of soil giant viruses.</title>
        <authorList>
            <person name="Schulz F."/>
            <person name="Alteio L."/>
            <person name="Goudeau D."/>
            <person name="Ryan E.M."/>
            <person name="Malmstrom R.R."/>
            <person name="Blanchard J."/>
            <person name="Woyke T."/>
        </authorList>
    </citation>
    <scope>NUCLEOTIDE SEQUENCE</scope>
    <source>
        <strain evidence="2">BAV1</strain>
    </source>
</reference>